<name>A0ABT3Q2U0_9BACT</name>
<organism evidence="3 4">
    <name type="scientific">Fodinibius salicampi</name>
    <dbReference type="NCBI Taxonomy" id="1920655"/>
    <lineage>
        <taxon>Bacteria</taxon>
        <taxon>Pseudomonadati</taxon>
        <taxon>Balneolota</taxon>
        <taxon>Balneolia</taxon>
        <taxon>Balneolales</taxon>
        <taxon>Balneolaceae</taxon>
        <taxon>Fodinibius</taxon>
    </lineage>
</organism>
<protein>
    <submittedName>
        <fullName evidence="3">Uncharacterized protein</fullName>
    </submittedName>
</protein>
<feature type="region of interest" description="Disordered" evidence="1">
    <location>
        <begin position="243"/>
        <end position="274"/>
    </location>
</feature>
<keyword evidence="2" id="KW-0472">Membrane</keyword>
<proteinExistence type="predicted"/>
<evidence type="ECO:0000256" key="2">
    <source>
        <dbReference type="SAM" id="Phobius"/>
    </source>
</evidence>
<evidence type="ECO:0000256" key="1">
    <source>
        <dbReference type="SAM" id="MobiDB-lite"/>
    </source>
</evidence>
<keyword evidence="2" id="KW-1133">Transmembrane helix</keyword>
<accession>A0ABT3Q2U0</accession>
<feature type="compositionally biased region" description="Basic and acidic residues" evidence="1">
    <location>
        <begin position="255"/>
        <end position="274"/>
    </location>
</feature>
<dbReference type="RefSeq" id="WP_265791683.1">
    <property type="nucleotide sequence ID" value="NZ_BAABRS010000005.1"/>
</dbReference>
<dbReference type="EMBL" id="JAJNDC010000005">
    <property type="protein sequence ID" value="MCW9714416.1"/>
    <property type="molecule type" value="Genomic_DNA"/>
</dbReference>
<reference evidence="3 4" key="1">
    <citation type="submission" date="2021-11" db="EMBL/GenBank/DDBJ databases">
        <title>Aliifidinibius sp. nov., a new bacterium isolated from saline soil.</title>
        <authorList>
            <person name="Galisteo C."/>
            <person name="De La Haba R."/>
            <person name="Sanchez-Porro C."/>
            <person name="Ventosa A."/>
        </authorList>
    </citation>
    <scope>NUCLEOTIDE SEQUENCE [LARGE SCALE GENOMIC DNA]</scope>
    <source>
        <strain evidence="3 4">KACC 190600</strain>
    </source>
</reference>
<evidence type="ECO:0000313" key="3">
    <source>
        <dbReference type="EMBL" id="MCW9714416.1"/>
    </source>
</evidence>
<gene>
    <name evidence="3" type="ORF">LQ318_16030</name>
</gene>
<dbReference type="Proteomes" id="UP001207337">
    <property type="component" value="Unassembled WGS sequence"/>
</dbReference>
<feature type="compositionally biased region" description="Polar residues" evidence="1">
    <location>
        <begin position="243"/>
        <end position="254"/>
    </location>
</feature>
<comment type="caution">
    <text evidence="3">The sequence shown here is derived from an EMBL/GenBank/DDBJ whole genome shotgun (WGS) entry which is preliminary data.</text>
</comment>
<sequence length="274" mass="31166">MSRYDEHDIKKILNRAAKLQQRVSDSGLPSGHHTKLTLEEIEEIAREAGVSADFVRAAALEYEGIPVEEPLFLDTGTNQELKLIGYARGTLNKKTWAELRSIIEYHFDCPGKVTRRPDGIHWKAQPKGILKFLNSRKSPEVKLKTTQNQTTITISKSTKTVNKLYLPAFASYLAGMFFLVLMFTGQMGNDAPLGIIMAAVFGSIGELFRRWVRLKKDKERNSLKDVMQQLQTIVTRRFKTSTLTTESPGTLNIEQENKEDEKAAEQKNRRRSEH</sequence>
<keyword evidence="4" id="KW-1185">Reference proteome</keyword>
<evidence type="ECO:0000313" key="4">
    <source>
        <dbReference type="Proteomes" id="UP001207337"/>
    </source>
</evidence>
<feature type="transmembrane region" description="Helical" evidence="2">
    <location>
        <begin position="164"/>
        <end position="185"/>
    </location>
</feature>
<keyword evidence="2" id="KW-0812">Transmembrane</keyword>
<feature type="transmembrane region" description="Helical" evidence="2">
    <location>
        <begin position="191"/>
        <end position="208"/>
    </location>
</feature>